<proteinExistence type="predicted"/>
<organism evidence="2 3">
    <name type="scientific">Babesia caballi</name>
    <dbReference type="NCBI Taxonomy" id="5871"/>
    <lineage>
        <taxon>Eukaryota</taxon>
        <taxon>Sar</taxon>
        <taxon>Alveolata</taxon>
        <taxon>Apicomplexa</taxon>
        <taxon>Aconoidasida</taxon>
        <taxon>Piroplasmida</taxon>
        <taxon>Babesiidae</taxon>
        <taxon>Babesia</taxon>
    </lineage>
</organism>
<evidence type="ECO:0000313" key="3">
    <source>
        <dbReference type="Proteomes" id="UP001497744"/>
    </source>
</evidence>
<keyword evidence="2" id="KW-0547">Nucleotide-binding</keyword>
<keyword evidence="2" id="KW-0378">Hydrolase</keyword>
<reference evidence="2 3" key="1">
    <citation type="submission" date="2021-06" db="EMBL/GenBank/DDBJ databases">
        <title>Genome sequence of Babesia caballi.</title>
        <authorList>
            <person name="Yamagishi J."/>
            <person name="Kidaka T."/>
            <person name="Ochi A."/>
        </authorList>
    </citation>
    <scope>NUCLEOTIDE SEQUENCE [LARGE SCALE GENOMIC DNA]</scope>
    <source>
        <strain evidence="2">USDA-D6B2</strain>
    </source>
</reference>
<evidence type="ECO:0000313" key="2">
    <source>
        <dbReference type="EMBL" id="GIX65796.1"/>
    </source>
</evidence>
<dbReference type="GO" id="GO:0004386">
    <property type="term" value="F:helicase activity"/>
    <property type="evidence" value="ECO:0007669"/>
    <property type="project" value="UniProtKB-KW"/>
</dbReference>
<feature type="region of interest" description="Disordered" evidence="1">
    <location>
        <begin position="1"/>
        <end position="29"/>
    </location>
</feature>
<dbReference type="EMBL" id="BPLF01000005">
    <property type="protein sequence ID" value="GIX65796.1"/>
    <property type="molecule type" value="Genomic_DNA"/>
</dbReference>
<feature type="compositionally biased region" description="Gly residues" evidence="1">
    <location>
        <begin position="1"/>
        <end position="13"/>
    </location>
</feature>
<evidence type="ECO:0000256" key="1">
    <source>
        <dbReference type="SAM" id="MobiDB-lite"/>
    </source>
</evidence>
<dbReference type="AlphaFoldDB" id="A0AAV4M126"/>
<dbReference type="Proteomes" id="UP001497744">
    <property type="component" value="Unassembled WGS sequence"/>
</dbReference>
<gene>
    <name evidence="2" type="ORF">BcabD6B2_52310</name>
</gene>
<keyword evidence="2" id="KW-0347">Helicase</keyword>
<keyword evidence="2" id="KW-0067">ATP-binding</keyword>
<dbReference type="RefSeq" id="XP_067717865.1">
    <property type="nucleotide sequence ID" value="XM_067861764.1"/>
</dbReference>
<keyword evidence="3" id="KW-1185">Reference proteome</keyword>
<sequence length="120" mass="13237">MRELRGGGVGGAVQGRQPKPGRRRGGPQLHTAEAVSEWVAAWGWIERAEYKKLLTLASAIEAQEHRLSKESKTESWLHTAAKQADIALSDEEEESEAKSRRSKTYRSLKAGKRALLNVGS</sequence>
<protein>
    <submittedName>
        <fullName evidence="2">ATP-dependent RNA helicase</fullName>
    </submittedName>
</protein>
<dbReference type="GeneID" id="94197277"/>
<comment type="caution">
    <text evidence="2">The sequence shown here is derived from an EMBL/GenBank/DDBJ whole genome shotgun (WGS) entry which is preliminary data.</text>
</comment>
<accession>A0AAV4M126</accession>
<name>A0AAV4M126_BABCB</name>